<feature type="transmembrane region" description="Helical" evidence="2">
    <location>
        <begin position="122"/>
        <end position="145"/>
    </location>
</feature>
<feature type="transmembrane region" description="Helical" evidence="2">
    <location>
        <begin position="165"/>
        <end position="187"/>
    </location>
</feature>
<dbReference type="Proteomes" id="UP000715095">
    <property type="component" value="Unassembled WGS sequence"/>
</dbReference>
<keyword evidence="2" id="KW-1133">Transmembrane helix</keyword>
<feature type="transmembrane region" description="Helical" evidence="2">
    <location>
        <begin position="230"/>
        <end position="251"/>
    </location>
</feature>
<evidence type="ECO:0000256" key="2">
    <source>
        <dbReference type="SAM" id="Phobius"/>
    </source>
</evidence>
<feature type="transmembrane region" description="Helical" evidence="2">
    <location>
        <begin position="36"/>
        <end position="54"/>
    </location>
</feature>
<evidence type="ECO:0000313" key="4">
    <source>
        <dbReference type="Proteomes" id="UP000715095"/>
    </source>
</evidence>
<dbReference type="PANTHER" id="PTHR36838">
    <property type="entry name" value="AUXIN EFFLUX CARRIER FAMILY PROTEIN"/>
    <property type="match status" value="1"/>
</dbReference>
<feature type="transmembrane region" description="Helical" evidence="2">
    <location>
        <begin position="94"/>
        <end position="116"/>
    </location>
</feature>
<keyword evidence="2" id="KW-0812">Transmembrane</keyword>
<organism evidence="3 4">
    <name type="scientific">Sutterella massiliensis</name>
    <dbReference type="NCBI Taxonomy" id="1816689"/>
    <lineage>
        <taxon>Bacteria</taxon>
        <taxon>Pseudomonadati</taxon>
        <taxon>Pseudomonadota</taxon>
        <taxon>Betaproteobacteria</taxon>
        <taxon>Burkholderiales</taxon>
        <taxon>Sutterellaceae</taxon>
        <taxon>Sutterella</taxon>
    </lineage>
</organism>
<feature type="transmembrane region" description="Helical" evidence="2">
    <location>
        <begin position="7"/>
        <end position="24"/>
    </location>
</feature>
<dbReference type="RefSeq" id="WP_205102208.1">
    <property type="nucleotide sequence ID" value="NZ_JACJJC010000005.1"/>
</dbReference>
<gene>
    <name evidence="3" type="ORF">H6A60_04425</name>
</gene>
<keyword evidence="2" id="KW-0472">Membrane</keyword>
<keyword evidence="1" id="KW-0813">Transport</keyword>
<sequence length="306" mass="33590">MNALADVLAYVAVIVIGQILRLNGTFPRDAVRPMNMLVLYVTLPCSVIVFLSGVKLSSDLLIPFFVGLLSNWALIALAVLLTRREAERRGEPNLVPFSMLNLSGYNIGTFAMPFTMGIVSPVGFLSICLFDVGNAVMVTGGTYAIAVRDEKAGWRERLRSIGMRLLSSSCLWTYAFVLALAFMEVVLPRPILHFCEVVGKANPFLAMLLIGLSVNLRIDWAKFRPLVKLLVWRYVGNAALAALAFFFLPVAEEIRKALVLVLMAPMPAMGVIFTMKAKLDWETAANLNSVSVIVSVLLMTATIVFL</sequence>
<name>A0ABS2DSR4_9BURK</name>
<evidence type="ECO:0000313" key="3">
    <source>
        <dbReference type="EMBL" id="MBM6703733.1"/>
    </source>
</evidence>
<accession>A0ABS2DSR4</accession>
<dbReference type="EMBL" id="JACJJC010000005">
    <property type="protein sequence ID" value="MBM6703733.1"/>
    <property type="molecule type" value="Genomic_DNA"/>
</dbReference>
<feature type="transmembrane region" description="Helical" evidence="2">
    <location>
        <begin position="287"/>
        <end position="305"/>
    </location>
</feature>
<protein>
    <recommendedName>
        <fullName evidence="5">Transporter</fullName>
    </recommendedName>
</protein>
<keyword evidence="4" id="KW-1185">Reference proteome</keyword>
<evidence type="ECO:0008006" key="5">
    <source>
        <dbReference type="Google" id="ProtNLM"/>
    </source>
</evidence>
<proteinExistence type="predicted"/>
<comment type="caution">
    <text evidence="3">The sequence shown here is derived from an EMBL/GenBank/DDBJ whole genome shotgun (WGS) entry which is preliminary data.</text>
</comment>
<reference evidence="3 4" key="1">
    <citation type="journal article" date="2021" name="Sci. Rep.">
        <title>The distribution of antibiotic resistance genes in chicken gut microbiota commensals.</title>
        <authorList>
            <person name="Juricova H."/>
            <person name="Matiasovicova J."/>
            <person name="Kubasova T."/>
            <person name="Cejkova D."/>
            <person name="Rychlik I."/>
        </authorList>
    </citation>
    <scope>NUCLEOTIDE SEQUENCE [LARGE SCALE GENOMIC DNA]</scope>
    <source>
        <strain evidence="3 4">An829</strain>
    </source>
</reference>
<dbReference type="PANTHER" id="PTHR36838:SF3">
    <property type="entry name" value="TRANSPORTER AUXIN EFFLUX CARRIER EC FAMILY"/>
    <property type="match status" value="1"/>
</dbReference>
<feature type="transmembrane region" description="Helical" evidence="2">
    <location>
        <begin position="199"/>
        <end position="218"/>
    </location>
</feature>
<feature type="transmembrane region" description="Helical" evidence="2">
    <location>
        <begin position="60"/>
        <end position="82"/>
    </location>
</feature>
<evidence type="ECO:0000256" key="1">
    <source>
        <dbReference type="ARBA" id="ARBA00022448"/>
    </source>
</evidence>
<feature type="transmembrane region" description="Helical" evidence="2">
    <location>
        <begin position="257"/>
        <end position="275"/>
    </location>
</feature>